<dbReference type="AlphaFoldDB" id="A0AAD5RLS5"/>
<dbReference type="InterPro" id="IPR002355">
    <property type="entry name" value="Cu_oxidase_Cu_BS"/>
</dbReference>
<accession>A0AAD5RLS5</accession>
<dbReference type="GO" id="GO:0005507">
    <property type="term" value="F:copper ion binding"/>
    <property type="evidence" value="ECO:0007669"/>
    <property type="project" value="InterPro"/>
</dbReference>
<protein>
    <submittedName>
        <fullName evidence="10">Laccase</fullName>
    </submittedName>
</protein>
<evidence type="ECO:0000256" key="5">
    <source>
        <dbReference type="SAM" id="MobiDB-lite"/>
    </source>
</evidence>
<dbReference type="Pfam" id="PF07732">
    <property type="entry name" value="Cu-oxidase_3"/>
    <property type="match status" value="1"/>
</dbReference>
<feature type="domain" description="Plastocyanin-like" evidence="9">
    <location>
        <begin position="136"/>
        <end position="245"/>
    </location>
</feature>
<dbReference type="InterPro" id="IPR011707">
    <property type="entry name" value="Cu-oxidase-like_N"/>
</dbReference>
<keyword evidence="2" id="KW-0479">Metal-binding</keyword>
<keyword evidence="6" id="KW-1133">Transmembrane helix</keyword>
<reference evidence="10" key="1">
    <citation type="submission" date="2022-07" db="EMBL/GenBank/DDBJ databases">
        <title>Draft genome sequence of Zalerion maritima ATCC 34329, a (micro)plastics degrading marine fungus.</title>
        <authorList>
            <person name="Paco A."/>
            <person name="Goncalves M.F.M."/>
            <person name="Rocha-Santos T.A.P."/>
            <person name="Alves A."/>
        </authorList>
    </citation>
    <scope>NUCLEOTIDE SEQUENCE</scope>
    <source>
        <strain evidence="10">ATCC 34329</strain>
    </source>
</reference>
<feature type="domain" description="Plastocyanin-like" evidence="8">
    <location>
        <begin position="507"/>
        <end position="642"/>
    </location>
</feature>
<dbReference type="CDD" id="cd13857">
    <property type="entry name" value="CuRO_1_Diphenol_Ox"/>
    <property type="match status" value="1"/>
</dbReference>
<feature type="domain" description="Plastocyanin-like" evidence="7">
    <location>
        <begin position="258"/>
        <end position="420"/>
    </location>
</feature>
<keyword evidence="3" id="KW-0560">Oxidoreductase</keyword>
<dbReference type="Proteomes" id="UP001201980">
    <property type="component" value="Unassembled WGS sequence"/>
</dbReference>
<feature type="transmembrane region" description="Helical" evidence="6">
    <location>
        <begin position="59"/>
        <end position="78"/>
    </location>
</feature>
<dbReference type="CDD" id="cd13910">
    <property type="entry name" value="CuRO_3_MCO_like_4"/>
    <property type="match status" value="1"/>
</dbReference>
<organism evidence="10 11">
    <name type="scientific">Zalerion maritima</name>
    <dbReference type="NCBI Taxonomy" id="339359"/>
    <lineage>
        <taxon>Eukaryota</taxon>
        <taxon>Fungi</taxon>
        <taxon>Dikarya</taxon>
        <taxon>Ascomycota</taxon>
        <taxon>Pezizomycotina</taxon>
        <taxon>Sordariomycetes</taxon>
        <taxon>Lulworthiomycetidae</taxon>
        <taxon>Lulworthiales</taxon>
        <taxon>Lulworthiaceae</taxon>
        <taxon>Zalerion</taxon>
    </lineage>
</organism>
<keyword evidence="6" id="KW-0472">Membrane</keyword>
<evidence type="ECO:0000256" key="1">
    <source>
        <dbReference type="ARBA" id="ARBA00010609"/>
    </source>
</evidence>
<proteinExistence type="inferred from homology"/>
<evidence type="ECO:0000259" key="8">
    <source>
        <dbReference type="Pfam" id="PF07731"/>
    </source>
</evidence>
<dbReference type="Pfam" id="PF00394">
    <property type="entry name" value="Cu-oxidase"/>
    <property type="match status" value="1"/>
</dbReference>
<dbReference type="GO" id="GO:0016491">
    <property type="term" value="F:oxidoreductase activity"/>
    <property type="evidence" value="ECO:0007669"/>
    <property type="project" value="UniProtKB-KW"/>
</dbReference>
<feature type="region of interest" description="Disordered" evidence="5">
    <location>
        <begin position="1"/>
        <end position="23"/>
    </location>
</feature>
<evidence type="ECO:0000256" key="3">
    <source>
        <dbReference type="ARBA" id="ARBA00023002"/>
    </source>
</evidence>
<comment type="caution">
    <text evidence="10">The sequence shown here is derived from an EMBL/GenBank/DDBJ whole genome shotgun (WGS) entry which is preliminary data.</text>
</comment>
<dbReference type="InterPro" id="IPR033138">
    <property type="entry name" value="Cu_oxidase_CS"/>
</dbReference>
<keyword evidence="6" id="KW-0812">Transmembrane</keyword>
<evidence type="ECO:0000256" key="2">
    <source>
        <dbReference type="ARBA" id="ARBA00022723"/>
    </source>
</evidence>
<keyword evidence="4" id="KW-0186">Copper</keyword>
<keyword evidence="11" id="KW-1185">Reference proteome</keyword>
<dbReference type="InterPro" id="IPR008972">
    <property type="entry name" value="Cupredoxin"/>
</dbReference>
<dbReference type="InterPro" id="IPR011706">
    <property type="entry name" value="Cu-oxidase_C"/>
</dbReference>
<evidence type="ECO:0000256" key="6">
    <source>
        <dbReference type="SAM" id="Phobius"/>
    </source>
</evidence>
<evidence type="ECO:0000259" key="9">
    <source>
        <dbReference type="Pfam" id="PF07732"/>
    </source>
</evidence>
<evidence type="ECO:0000256" key="4">
    <source>
        <dbReference type="ARBA" id="ARBA00023008"/>
    </source>
</evidence>
<dbReference type="PANTHER" id="PTHR11709:SF414">
    <property type="entry name" value="ADR239WP"/>
    <property type="match status" value="1"/>
</dbReference>
<evidence type="ECO:0000313" key="11">
    <source>
        <dbReference type="Proteomes" id="UP001201980"/>
    </source>
</evidence>
<comment type="similarity">
    <text evidence="1">Belongs to the multicopper oxidase family.</text>
</comment>
<dbReference type="CDD" id="cd13886">
    <property type="entry name" value="CuRO_2_MCO_like_1"/>
    <property type="match status" value="1"/>
</dbReference>
<sequence>MVEEHHEMERMNRHDDAEAGNGNEEVPFLACEDSDHDRRWEPGASAWAATTSRSRRTKCTIFGILLLLWEVAVPISLLRSGAWRSKEGSGGPHHGAVLPSTARLRDESEYTLDSSWDFSAKPSARKYRWTISDAILNPDGVHRPMILINNQFPGPLVRANEGDTIVVHIDNQGINATSIHFHGLFQNGTNDMDGTVGVTGCAIAPNSTHTYEFQVSGQSGTYWYHAHHSAQASDGLLGPVVIHSPGEKESKQGGYASDHVVMVQDHYYNTTAELLMDYLKPGRENDEPVPDTALINGRGKRNCDTVPGWSCDGTGILATLDLEAGKNHRVRIVNVGAFAEFQIEVDEHPFWVTEVDGSDIEPESLHRLNILPAQRYSIVLSANSTTANSFWLRARMITHCFRRDNPNLQPEARAIIRYSHSSAAERETSTPEPSSSPWGEAVDVICRDLNTSSLRPVENLAPPGPTAYVYVRANFMTGAWRLSRGFFNGSTWHGNLTHPSLHRYLDSSRGPNTRSTTAPGYRVNSEVFDSSNDYVVETWGVQTLDVAINNFDDGAHPFHLHGHKFWVMTPSLKGYPPAQAEVSSYLETNGLPTPILRDTVAVAGYEWVIIRVTLDNPGMWAFHCHNSWHAESGMLMQFLVRSEKMSDWKASGDEREMCSRPGVETGVRPDDSIWFGDFGR</sequence>
<evidence type="ECO:0000313" key="10">
    <source>
        <dbReference type="EMBL" id="KAJ2897955.1"/>
    </source>
</evidence>
<dbReference type="EMBL" id="JAKWBI020000250">
    <property type="protein sequence ID" value="KAJ2897955.1"/>
    <property type="molecule type" value="Genomic_DNA"/>
</dbReference>
<dbReference type="FunFam" id="2.60.40.420:FF:000071">
    <property type="entry name" value="Conidial pigment biosynthesis oxidase Abr1/brown 1"/>
    <property type="match status" value="1"/>
</dbReference>
<dbReference type="PROSITE" id="PS00079">
    <property type="entry name" value="MULTICOPPER_OXIDASE1"/>
    <property type="match status" value="1"/>
</dbReference>
<feature type="region of interest" description="Disordered" evidence="5">
    <location>
        <begin position="420"/>
        <end position="439"/>
    </location>
</feature>
<dbReference type="Pfam" id="PF07731">
    <property type="entry name" value="Cu-oxidase_2"/>
    <property type="match status" value="1"/>
</dbReference>
<name>A0AAD5RLS5_9PEZI</name>
<gene>
    <name evidence="10" type="ORF">MKZ38_004284</name>
</gene>
<dbReference type="PROSITE" id="PS00080">
    <property type="entry name" value="MULTICOPPER_OXIDASE2"/>
    <property type="match status" value="1"/>
</dbReference>
<dbReference type="InterPro" id="IPR001117">
    <property type="entry name" value="Cu-oxidase_2nd"/>
</dbReference>
<dbReference type="InterPro" id="IPR045087">
    <property type="entry name" value="Cu-oxidase_fam"/>
</dbReference>
<dbReference type="SUPFAM" id="SSF49503">
    <property type="entry name" value="Cupredoxins"/>
    <property type="match status" value="3"/>
</dbReference>
<evidence type="ECO:0000259" key="7">
    <source>
        <dbReference type="Pfam" id="PF00394"/>
    </source>
</evidence>
<dbReference type="PANTHER" id="PTHR11709">
    <property type="entry name" value="MULTI-COPPER OXIDASE"/>
    <property type="match status" value="1"/>
</dbReference>
<dbReference type="Gene3D" id="2.60.40.420">
    <property type="entry name" value="Cupredoxins - blue copper proteins"/>
    <property type="match status" value="3"/>
</dbReference>
<feature type="compositionally biased region" description="Basic and acidic residues" evidence="5">
    <location>
        <begin position="1"/>
        <end position="17"/>
    </location>
</feature>